<evidence type="ECO:0000256" key="5">
    <source>
        <dbReference type="ARBA" id="ARBA00023136"/>
    </source>
</evidence>
<comment type="similarity">
    <text evidence="6">Belongs to the TVP38/TMEM64 family.</text>
</comment>
<reference evidence="8 9" key="1">
    <citation type="submission" date="2019-03" db="EMBL/GenBank/DDBJ databases">
        <title>The genome sequence of Nitrosococcus wardiae strain D1FHST reveals the archetypal metabolic capacity of ammonia-oxidizing Gammaproteobacteria.</title>
        <authorList>
            <person name="Wang L."/>
            <person name="Lim C.K."/>
            <person name="Hanson T.E."/>
            <person name="Dang H."/>
            <person name="Klotz M.G."/>
        </authorList>
    </citation>
    <scope>NUCLEOTIDE SEQUENCE [LARGE SCALE GENOMIC DNA]</scope>
    <source>
        <strain evidence="8 9">D1FHS</strain>
    </source>
</reference>
<dbReference type="KEGG" id="nwr:E3U44_04925"/>
<feature type="transmembrane region" description="Helical" evidence="6">
    <location>
        <begin position="20"/>
        <end position="40"/>
    </location>
</feature>
<evidence type="ECO:0000256" key="1">
    <source>
        <dbReference type="ARBA" id="ARBA00004651"/>
    </source>
</evidence>
<evidence type="ECO:0000256" key="4">
    <source>
        <dbReference type="ARBA" id="ARBA00022989"/>
    </source>
</evidence>
<protein>
    <recommendedName>
        <fullName evidence="6">TVP38/TMEM64 family membrane protein</fullName>
    </recommendedName>
</protein>
<feature type="transmembrane region" description="Helical" evidence="6">
    <location>
        <begin position="82"/>
        <end position="106"/>
    </location>
</feature>
<feature type="transmembrane region" description="Helical" evidence="6">
    <location>
        <begin position="52"/>
        <end position="76"/>
    </location>
</feature>
<gene>
    <name evidence="8" type="ORF">E3U44_04925</name>
</gene>
<feature type="domain" description="VTT" evidence="7">
    <location>
        <begin position="69"/>
        <end position="185"/>
    </location>
</feature>
<keyword evidence="4 6" id="KW-1133">Transmembrane helix</keyword>
<sequence length="230" mass="25645">MQTKKQQASEVIAREGYSSWSKVIGIVSMIILGAGLWFAWDYEAFLAWKRDAGALPFFTALAIMPAFGIPITPFYLLVGATFGMTLGLIGSALSLAVNLVLCYWIARSGLRRILERLLAHTRYTLPTVWPGHEFRFTLIVRLVPGLPIFIKNYLLSIGGVPFLTYFLVSFTVTLVYAVVFIMLGESLYKHDLNEATGALIILVLFGLITEFSRRHSKLTSNSGEVRQDSD</sequence>
<proteinExistence type="inferred from homology"/>
<evidence type="ECO:0000259" key="7">
    <source>
        <dbReference type="Pfam" id="PF09335"/>
    </source>
</evidence>
<dbReference type="EMBL" id="CP038033">
    <property type="protein sequence ID" value="QBQ53928.1"/>
    <property type="molecule type" value="Genomic_DNA"/>
</dbReference>
<organism evidence="8 9">
    <name type="scientific">Nitrosococcus wardiae</name>
    <dbReference type="NCBI Taxonomy" id="1814290"/>
    <lineage>
        <taxon>Bacteria</taxon>
        <taxon>Pseudomonadati</taxon>
        <taxon>Pseudomonadota</taxon>
        <taxon>Gammaproteobacteria</taxon>
        <taxon>Chromatiales</taxon>
        <taxon>Chromatiaceae</taxon>
        <taxon>Nitrosococcus</taxon>
    </lineage>
</organism>
<dbReference type="PANTHER" id="PTHR12677:SF59">
    <property type="entry name" value="GOLGI APPARATUS MEMBRANE PROTEIN TVP38-RELATED"/>
    <property type="match status" value="1"/>
</dbReference>
<evidence type="ECO:0000313" key="9">
    <source>
        <dbReference type="Proteomes" id="UP000294325"/>
    </source>
</evidence>
<dbReference type="GO" id="GO:0005886">
    <property type="term" value="C:plasma membrane"/>
    <property type="evidence" value="ECO:0007669"/>
    <property type="project" value="UniProtKB-SubCell"/>
</dbReference>
<name>A0A4P7BV98_9GAMM</name>
<dbReference type="PANTHER" id="PTHR12677">
    <property type="entry name" value="GOLGI APPARATUS MEMBRANE PROTEIN TVP38-RELATED"/>
    <property type="match status" value="1"/>
</dbReference>
<keyword evidence="2 6" id="KW-1003">Cell membrane</keyword>
<feature type="transmembrane region" description="Helical" evidence="6">
    <location>
        <begin position="195"/>
        <end position="212"/>
    </location>
</feature>
<dbReference type="InterPro" id="IPR015414">
    <property type="entry name" value="TMEM64"/>
</dbReference>
<dbReference type="InterPro" id="IPR032816">
    <property type="entry name" value="VTT_dom"/>
</dbReference>
<dbReference type="Proteomes" id="UP000294325">
    <property type="component" value="Chromosome"/>
</dbReference>
<dbReference type="Pfam" id="PF09335">
    <property type="entry name" value="VTT_dom"/>
    <property type="match status" value="1"/>
</dbReference>
<keyword evidence="5 6" id="KW-0472">Membrane</keyword>
<evidence type="ECO:0000256" key="3">
    <source>
        <dbReference type="ARBA" id="ARBA00022692"/>
    </source>
</evidence>
<evidence type="ECO:0000256" key="2">
    <source>
        <dbReference type="ARBA" id="ARBA00022475"/>
    </source>
</evidence>
<evidence type="ECO:0000256" key="6">
    <source>
        <dbReference type="RuleBase" id="RU366058"/>
    </source>
</evidence>
<accession>A0A4P7BV98</accession>
<keyword evidence="9" id="KW-1185">Reference proteome</keyword>
<feature type="transmembrane region" description="Helical" evidence="6">
    <location>
        <begin position="162"/>
        <end position="183"/>
    </location>
</feature>
<evidence type="ECO:0000313" key="8">
    <source>
        <dbReference type="EMBL" id="QBQ53928.1"/>
    </source>
</evidence>
<dbReference type="OrthoDB" id="6182976at2"/>
<keyword evidence="3 6" id="KW-0812">Transmembrane</keyword>
<dbReference type="AlphaFoldDB" id="A0A4P7BV98"/>
<comment type="subcellular location">
    <subcellularLocation>
        <location evidence="1 6">Cell membrane</location>
        <topology evidence="1 6">Multi-pass membrane protein</topology>
    </subcellularLocation>
</comment>
<dbReference type="RefSeq" id="WP_134356936.1">
    <property type="nucleotide sequence ID" value="NZ_CP038033.1"/>
</dbReference>